<gene>
    <name evidence="1" type="ORF">DL07_06950</name>
</gene>
<dbReference type="AlphaFoldDB" id="A0A074IQJ7"/>
<dbReference type="EMBL" id="JJMT01000033">
    <property type="protein sequence ID" value="KEO43239.1"/>
    <property type="molecule type" value="Genomic_DNA"/>
</dbReference>
<comment type="caution">
    <text evidence="1">The sequence shown here is derived from an EMBL/GenBank/DDBJ whole genome shotgun (WGS) entry which is preliminary data.</text>
</comment>
<sequence length="185" mass="21789">MEIRGNKNNQVAGNSNIINNSTNIYVEGSKTLPQTKMYKFLEIFKNQEFENNTDFPLDLPEEIGKKMEYNCSKIYIEIFRDLSEDYYNLDQILKNDFVESEKVIKQVRIEFITNYGEEPDEIHESFGDNVLNEIKSRLAKKIYDDPRYKATPFDYEDVEQFVIALLQCCVADCKILYKPSMKDQK</sequence>
<evidence type="ECO:0000313" key="2">
    <source>
        <dbReference type="Proteomes" id="UP000027855"/>
    </source>
</evidence>
<proteinExistence type="predicted"/>
<dbReference type="RefSeq" id="WP_037603849.1">
    <property type="nucleotide sequence ID" value="NZ_JJMS01000034.1"/>
</dbReference>
<evidence type="ECO:0000313" key="1">
    <source>
        <dbReference type="EMBL" id="KEO43239.1"/>
    </source>
</evidence>
<dbReference type="Proteomes" id="UP000027855">
    <property type="component" value="Unassembled WGS sequence"/>
</dbReference>
<organism evidence="1 2">
    <name type="scientific">Streptococcus salivarius</name>
    <dbReference type="NCBI Taxonomy" id="1304"/>
    <lineage>
        <taxon>Bacteria</taxon>
        <taxon>Bacillati</taxon>
        <taxon>Bacillota</taxon>
        <taxon>Bacilli</taxon>
        <taxon>Lactobacillales</taxon>
        <taxon>Streptococcaceae</taxon>
        <taxon>Streptococcus</taxon>
    </lineage>
</organism>
<accession>A0A074IQJ7</accession>
<reference evidence="1 2" key="1">
    <citation type="submission" date="2014-04" db="EMBL/GenBank/DDBJ databases">
        <title>Variable characteristics of bacteriocin-producing Streptococcus salivarius strains isolated from Malaysian subjects.</title>
        <authorList>
            <person name="Philip K."/>
            <person name="Barbour A."/>
        </authorList>
    </citation>
    <scope>NUCLEOTIDE SEQUENCE [LARGE SCALE GENOMIC DNA]</scope>
    <source>
        <strain evidence="1 2">NU10</strain>
    </source>
</reference>
<name>A0A074IQJ7_STRSL</name>
<protein>
    <submittedName>
        <fullName evidence="1">Uncharacterized protein</fullName>
    </submittedName>
</protein>